<sequence length="236" mass="25868">MNHTTHLDLPNSALEVSDVLFKSLEIRSRQIDITVTSGTPKQLRKQSKKSSFNLLGCLRLHICITGIRVNNPRCQTIYVKMTDVRYRYEICCGFLHFGRRTCSRVNSAPVTSPCAQTLDVTNSCATVHVLVNESAAARLSARSPARTPVCPCAPTSLRLHACTHAPGTSVTSRASTGAYPCARLPSCARSRARPRLSTLQRLSVPVHIHPRTKAHPNVLPLNPELFSESSTESPDS</sequence>
<keyword evidence="3" id="KW-1185">Reference proteome</keyword>
<gene>
    <name evidence="2" type="ORF">CRG98_029759</name>
</gene>
<comment type="caution">
    <text evidence="2">The sequence shown here is derived from an EMBL/GenBank/DDBJ whole genome shotgun (WGS) entry which is preliminary data.</text>
</comment>
<evidence type="ECO:0000256" key="1">
    <source>
        <dbReference type="SAM" id="MobiDB-lite"/>
    </source>
</evidence>
<evidence type="ECO:0000313" key="2">
    <source>
        <dbReference type="EMBL" id="PKI49848.1"/>
    </source>
</evidence>
<dbReference type="Proteomes" id="UP000233551">
    <property type="component" value="Unassembled WGS sequence"/>
</dbReference>
<evidence type="ECO:0000313" key="3">
    <source>
        <dbReference type="Proteomes" id="UP000233551"/>
    </source>
</evidence>
<dbReference type="AlphaFoldDB" id="A0A2I0J0S2"/>
<proteinExistence type="predicted"/>
<organism evidence="2 3">
    <name type="scientific">Punica granatum</name>
    <name type="common">Pomegranate</name>
    <dbReference type="NCBI Taxonomy" id="22663"/>
    <lineage>
        <taxon>Eukaryota</taxon>
        <taxon>Viridiplantae</taxon>
        <taxon>Streptophyta</taxon>
        <taxon>Embryophyta</taxon>
        <taxon>Tracheophyta</taxon>
        <taxon>Spermatophyta</taxon>
        <taxon>Magnoliopsida</taxon>
        <taxon>eudicotyledons</taxon>
        <taxon>Gunneridae</taxon>
        <taxon>Pentapetalae</taxon>
        <taxon>rosids</taxon>
        <taxon>malvids</taxon>
        <taxon>Myrtales</taxon>
        <taxon>Lythraceae</taxon>
        <taxon>Punica</taxon>
    </lineage>
</organism>
<name>A0A2I0J0S2_PUNGR</name>
<feature type="region of interest" description="Disordered" evidence="1">
    <location>
        <begin position="213"/>
        <end position="236"/>
    </location>
</feature>
<feature type="compositionally biased region" description="Polar residues" evidence="1">
    <location>
        <begin position="227"/>
        <end position="236"/>
    </location>
</feature>
<protein>
    <submittedName>
        <fullName evidence="2">Uncharacterized protein</fullName>
    </submittedName>
</protein>
<accession>A0A2I0J0S2</accession>
<reference evidence="2 3" key="1">
    <citation type="submission" date="2017-11" db="EMBL/GenBank/DDBJ databases">
        <title>De-novo sequencing of pomegranate (Punica granatum L.) genome.</title>
        <authorList>
            <person name="Akparov Z."/>
            <person name="Amiraslanov A."/>
            <person name="Hajiyeva S."/>
            <person name="Abbasov M."/>
            <person name="Kaur K."/>
            <person name="Hamwieh A."/>
            <person name="Solovyev V."/>
            <person name="Salamov A."/>
            <person name="Braich B."/>
            <person name="Kosarev P."/>
            <person name="Mahmoud A."/>
            <person name="Hajiyev E."/>
            <person name="Babayeva S."/>
            <person name="Izzatullayeva V."/>
            <person name="Mammadov A."/>
            <person name="Mammadov A."/>
            <person name="Sharifova S."/>
            <person name="Ojaghi J."/>
            <person name="Eynullazada K."/>
            <person name="Bayramov B."/>
            <person name="Abdulazimova A."/>
            <person name="Shahmuradov I."/>
        </authorList>
    </citation>
    <scope>NUCLEOTIDE SEQUENCE [LARGE SCALE GENOMIC DNA]</scope>
    <source>
        <strain evidence="3">cv. AG2017</strain>
        <tissue evidence="2">Leaf</tissue>
    </source>
</reference>
<dbReference type="EMBL" id="PGOL01002186">
    <property type="protein sequence ID" value="PKI49848.1"/>
    <property type="molecule type" value="Genomic_DNA"/>
</dbReference>